<dbReference type="InParanoid" id="A0A165EGU9"/>
<dbReference type="EMBL" id="KV424006">
    <property type="protein sequence ID" value="KZT54844.1"/>
    <property type="molecule type" value="Genomic_DNA"/>
</dbReference>
<dbReference type="Proteomes" id="UP000076842">
    <property type="component" value="Unassembled WGS sequence"/>
</dbReference>
<dbReference type="OrthoDB" id="3343133at2759"/>
<organism evidence="1 2">
    <name type="scientific">Calocera cornea HHB12733</name>
    <dbReference type="NCBI Taxonomy" id="1353952"/>
    <lineage>
        <taxon>Eukaryota</taxon>
        <taxon>Fungi</taxon>
        <taxon>Dikarya</taxon>
        <taxon>Basidiomycota</taxon>
        <taxon>Agaricomycotina</taxon>
        <taxon>Dacrymycetes</taxon>
        <taxon>Dacrymycetales</taxon>
        <taxon>Dacrymycetaceae</taxon>
        <taxon>Calocera</taxon>
    </lineage>
</organism>
<dbReference type="AlphaFoldDB" id="A0A165EGU9"/>
<gene>
    <name evidence="1" type="ORF">CALCODRAFT_499351</name>
</gene>
<evidence type="ECO:0000313" key="2">
    <source>
        <dbReference type="Proteomes" id="UP000076842"/>
    </source>
</evidence>
<protein>
    <submittedName>
        <fullName evidence="1">Uncharacterized protein</fullName>
    </submittedName>
</protein>
<evidence type="ECO:0000313" key="1">
    <source>
        <dbReference type="EMBL" id="KZT54844.1"/>
    </source>
</evidence>
<sequence>MPTHLLTLGKDPAISHKFMAQLEAARPGKYTATLTHSPDEFEEYAKEQKEKIDFVLLGAAQTDDQVANAKTIVASVWGKAKESKDEPGEGLWVLRIPTSLLTKEGKEGGFIKFFLEQVEG</sequence>
<proteinExistence type="predicted"/>
<keyword evidence="2" id="KW-1185">Reference proteome</keyword>
<accession>A0A165EGU9</accession>
<name>A0A165EGU9_9BASI</name>
<reference evidence="1 2" key="1">
    <citation type="journal article" date="2016" name="Mol. Biol. Evol.">
        <title>Comparative Genomics of Early-Diverging Mushroom-Forming Fungi Provides Insights into the Origins of Lignocellulose Decay Capabilities.</title>
        <authorList>
            <person name="Nagy L.G."/>
            <person name="Riley R."/>
            <person name="Tritt A."/>
            <person name="Adam C."/>
            <person name="Daum C."/>
            <person name="Floudas D."/>
            <person name="Sun H."/>
            <person name="Yadav J.S."/>
            <person name="Pangilinan J."/>
            <person name="Larsson K.H."/>
            <person name="Matsuura K."/>
            <person name="Barry K."/>
            <person name="Labutti K."/>
            <person name="Kuo R."/>
            <person name="Ohm R.A."/>
            <person name="Bhattacharya S.S."/>
            <person name="Shirouzu T."/>
            <person name="Yoshinaga Y."/>
            <person name="Martin F.M."/>
            <person name="Grigoriev I.V."/>
            <person name="Hibbett D.S."/>
        </authorList>
    </citation>
    <scope>NUCLEOTIDE SEQUENCE [LARGE SCALE GENOMIC DNA]</scope>
    <source>
        <strain evidence="1 2">HHB12733</strain>
    </source>
</reference>